<evidence type="ECO:0000259" key="3">
    <source>
        <dbReference type="PROSITE" id="PS51186"/>
    </source>
</evidence>
<proteinExistence type="predicted"/>
<dbReference type="Pfam" id="PF00583">
    <property type="entry name" value="Acetyltransf_1"/>
    <property type="match status" value="1"/>
</dbReference>
<keyword evidence="1 4" id="KW-0808">Transferase</keyword>
<dbReference type="InterPro" id="IPR050680">
    <property type="entry name" value="YpeA/RimI_acetyltransf"/>
</dbReference>
<gene>
    <name evidence="4" type="ORF">CZ787_13840</name>
</gene>
<dbReference type="EC" id="2.3.1.-" evidence="4"/>
<dbReference type="Gene3D" id="3.40.630.30">
    <property type="match status" value="1"/>
</dbReference>
<keyword evidence="2 4" id="KW-0012">Acyltransferase</keyword>
<dbReference type="InterPro" id="IPR000182">
    <property type="entry name" value="GNAT_dom"/>
</dbReference>
<dbReference type="SUPFAM" id="SSF55729">
    <property type="entry name" value="Acyl-CoA N-acyltransferases (Nat)"/>
    <property type="match status" value="1"/>
</dbReference>
<dbReference type="InterPro" id="IPR016181">
    <property type="entry name" value="Acyl_CoA_acyltransferase"/>
</dbReference>
<dbReference type="EMBL" id="FUKM01000053">
    <property type="protein sequence ID" value="SJN14178.1"/>
    <property type="molecule type" value="Genomic_DNA"/>
</dbReference>
<dbReference type="Proteomes" id="UP000196331">
    <property type="component" value="Unassembled WGS sequence"/>
</dbReference>
<evidence type="ECO:0000313" key="5">
    <source>
        <dbReference type="Proteomes" id="UP000196331"/>
    </source>
</evidence>
<reference evidence="4 5" key="1">
    <citation type="submission" date="2017-02" db="EMBL/GenBank/DDBJ databases">
        <authorList>
            <person name="Dridi B."/>
        </authorList>
    </citation>
    <scope>NUCLEOTIDE SEQUENCE [LARGE SCALE GENOMIC DNA]</scope>
    <source>
        <strain evidence="4 5">JB380</strain>
    </source>
</reference>
<dbReference type="AlphaFoldDB" id="A0A1R4I346"/>
<dbReference type="GO" id="GO:0016747">
    <property type="term" value="F:acyltransferase activity, transferring groups other than amino-acyl groups"/>
    <property type="evidence" value="ECO:0007669"/>
    <property type="project" value="InterPro"/>
</dbReference>
<evidence type="ECO:0000313" key="4">
    <source>
        <dbReference type="EMBL" id="SJN14178.1"/>
    </source>
</evidence>
<dbReference type="PANTHER" id="PTHR43420:SF44">
    <property type="entry name" value="ACETYLTRANSFERASE YPEA"/>
    <property type="match status" value="1"/>
</dbReference>
<evidence type="ECO:0000256" key="1">
    <source>
        <dbReference type="ARBA" id="ARBA00022679"/>
    </source>
</evidence>
<name>A0A1R4I346_9GAMM</name>
<dbReference type="PANTHER" id="PTHR43420">
    <property type="entry name" value="ACETYLTRANSFERASE"/>
    <property type="match status" value="1"/>
</dbReference>
<comment type="caution">
    <text evidence="4">The sequence shown here is derived from an EMBL/GenBank/DDBJ whole genome shotgun (WGS) entry which is preliminary data.</text>
</comment>
<organism evidence="4 5">
    <name type="scientific">Halomonas citrativorans</name>
    <dbReference type="NCBI Taxonomy" id="2742612"/>
    <lineage>
        <taxon>Bacteria</taxon>
        <taxon>Pseudomonadati</taxon>
        <taxon>Pseudomonadota</taxon>
        <taxon>Gammaproteobacteria</taxon>
        <taxon>Oceanospirillales</taxon>
        <taxon>Halomonadaceae</taxon>
        <taxon>Halomonas</taxon>
    </lineage>
</organism>
<dbReference type="RefSeq" id="WP_087110061.1">
    <property type="nucleotide sequence ID" value="NZ_FUKM01000053.1"/>
</dbReference>
<dbReference type="CDD" id="cd04301">
    <property type="entry name" value="NAT_SF"/>
    <property type="match status" value="1"/>
</dbReference>
<dbReference type="PROSITE" id="PS51186">
    <property type="entry name" value="GNAT"/>
    <property type="match status" value="1"/>
</dbReference>
<accession>A0A1R4I346</accession>
<dbReference type="OrthoDB" id="9796919at2"/>
<protein>
    <submittedName>
        <fullName evidence="4">Ribosomal-protein-S18p-alanine acetyltransferase</fullName>
        <ecNumber evidence="4">2.3.1.-</ecNumber>
    </submittedName>
</protein>
<sequence length="148" mass="16103">MIAELQASDGLRLATLEAQAQSGVSERQLNAALADTDACVVGYFQENALAGYALVARLPFDTELQAIGVDPAHRHLGLGYALMQAVMLKASEWQSERLLLEVRVSNKAAISLYQRFDFKVDGQRKGYYPAVQGAAGREDALLMSRTLS</sequence>
<feature type="domain" description="N-acetyltransferase" evidence="3">
    <location>
        <begin position="1"/>
        <end position="148"/>
    </location>
</feature>
<evidence type="ECO:0000256" key="2">
    <source>
        <dbReference type="ARBA" id="ARBA00023315"/>
    </source>
</evidence>